<accession>A0A9N8EJ60</accession>
<sequence length="368" mass="39966">MEMTAMFLDFWEIGDVDILTPTGTYSCRCTELTTSIFTVECGLLYFYLGDNLTAEELLWETPSANKELVTFEAKQEGNETVFVPTSGVWLQGVDGDDSSRMLETFEFSNSSLEIASCGAFDALCGFTIFECEICPGGQTISWSGCYDSVTCEDESHGLLIFAILLDDGITIVPYQEPEEAEDETCQTIEDFCADLASIEEAITDSLSNFVVEDGGQVVEPFNCSCTEINPDNVTLDCDAQYAYDEVVVSTEHMIWKRQEGTDYYLPEQVGIEDQLLEDAGTGANYNETYVVAPGQNDVASCNIGGCAALYCLLCPGETSVLTSCPDSPQSCESANSVAFLFQFRDIKLAVEGCEANATALTAAVNKAG</sequence>
<name>A0A9N8EJ60_9STRA</name>
<proteinExistence type="predicted"/>
<protein>
    <submittedName>
        <fullName evidence="1">Uncharacterized protein</fullName>
    </submittedName>
</protein>
<gene>
    <name evidence="1" type="ORF">SEMRO_1325_G262920.1</name>
</gene>
<dbReference type="AlphaFoldDB" id="A0A9N8EJ60"/>
<evidence type="ECO:0000313" key="2">
    <source>
        <dbReference type="Proteomes" id="UP001153069"/>
    </source>
</evidence>
<reference evidence="1" key="1">
    <citation type="submission" date="2020-06" db="EMBL/GenBank/DDBJ databases">
        <authorList>
            <consortium name="Plant Systems Biology data submission"/>
        </authorList>
    </citation>
    <scope>NUCLEOTIDE SEQUENCE</scope>
    <source>
        <strain evidence="1">D6</strain>
    </source>
</reference>
<evidence type="ECO:0000313" key="1">
    <source>
        <dbReference type="EMBL" id="CAB9522637.1"/>
    </source>
</evidence>
<organism evidence="1 2">
    <name type="scientific">Seminavis robusta</name>
    <dbReference type="NCBI Taxonomy" id="568900"/>
    <lineage>
        <taxon>Eukaryota</taxon>
        <taxon>Sar</taxon>
        <taxon>Stramenopiles</taxon>
        <taxon>Ochrophyta</taxon>
        <taxon>Bacillariophyta</taxon>
        <taxon>Bacillariophyceae</taxon>
        <taxon>Bacillariophycidae</taxon>
        <taxon>Naviculales</taxon>
        <taxon>Naviculaceae</taxon>
        <taxon>Seminavis</taxon>
    </lineage>
</organism>
<dbReference type="Proteomes" id="UP001153069">
    <property type="component" value="Unassembled WGS sequence"/>
</dbReference>
<dbReference type="EMBL" id="CAICTM010001323">
    <property type="protein sequence ID" value="CAB9522637.1"/>
    <property type="molecule type" value="Genomic_DNA"/>
</dbReference>
<keyword evidence="2" id="KW-1185">Reference proteome</keyword>
<comment type="caution">
    <text evidence="1">The sequence shown here is derived from an EMBL/GenBank/DDBJ whole genome shotgun (WGS) entry which is preliminary data.</text>
</comment>